<dbReference type="SMART" id="SM00612">
    <property type="entry name" value="Kelch"/>
    <property type="match status" value="2"/>
</dbReference>
<sequence length="509" mass="55907">MHSNLFHVCLDPVVECCHLFVYRSFAWEGTWRKDLQKAIESMADKGQQPRLQLLICGQVSDSTTIPRTASAVFLHSRTVGCNVTSSQEAEVATQVSVPRLTRCSGTAVSLHTVSAAEGEETVKNAKGATSAEQVKTDVPNSPVAASLLSKRSFLGDIESKGSINGKRNWQNLLLEAGEDGACKKPYQIGHPSPRWGHSMCLTDNSTALIVGGHGQNLQFCKDSLWKYHTESHSWFPAETVSTGTTPEVRVGHTATFDPEACRIYVFGGSKNKKWFGDLYFLDLNGWRWSYVEAKGKVPSLAYHSATLFRQELFVFGGVFPRPHPEPDGCSNSLYIFNPQHSIWYQPIVVGQKPCPRSGHSTTLLQKKLVIFGGWDAPVCFKDLHILDLGFMEYTPVKVKGPVPSARCWHASAPVSDNRLIIHGGYNGNKVLNDTYIFNLDGNEWTRIKKDLGLSARAGHTLLALPAEEIERKGESTLSPCALLAFGGGDNNGGFFNDSVTISLETLHGL</sequence>
<evidence type="ECO:0000313" key="4">
    <source>
        <dbReference type="Proteomes" id="UP000694388"/>
    </source>
</evidence>
<dbReference type="AlphaFoldDB" id="A0A8C4NGN1"/>
<dbReference type="PANTHER" id="PTHR46093:SF19">
    <property type="entry name" value="RAB9 EFFECTOR PROTEIN WITH KELCH MOTIFS-LIKE"/>
    <property type="match status" value="1"/>
</dbReference>
<dbReference type="Ensembl" id="ENSEBUT00000007897.1">
    <property type="protein sequence ID" value="ENSEBUP00000007416.1"/>
    <property type="gene ID" value="ENSEBUG00000004848.1"/>
</dbReference>
<reference evidence="3" key="1">
    <citation type="submission" date="2025-08" db="UniProtKB">
        <authorList>
            <consortium name="Ensembl"/>
        </authorList>
    </citation>
    <scope>IDENTIFICATION</scope>
</reference>
<keyword evidence="4" id="KW-1185">Reference proteome</keyword>
<evidence type="ECO:0000256" key="2">
    <source>
        <dbReference type="ARBA" id="ARBA00022737"/>
    </source>
</evidence>
<keyword evidence="1" id="KW-0880">Kelch repeat</keyword>
<dbReference type="PANTHER" id="PTHR46093">
    <property type="entry name" value="ACYL-COA-BINDING DOMAIN-CONTAINING PROTEIN 5"/>
    <property type="match status" value="1"/>
</dbReference>
<name>A0A8C4NGN1_EPTBU</name>
<dbReference type="Proteomes" id="UP000694388">
    <property type="component" value="Unplaced"/>
</dbReference>
<dbReference type="InterPro" id="IPR015915">
    <property type="entry name" value="Kelch-typ_b-propeller"/>
</dbReference>
<accession>A0A8C4NGN1</accession>
<dbReference type="GeneTree" id="ENSGT00940000164710"/>
<evidence type="ECO:0000256" key="1">
    <source>
        <dbReference type="ARBA" id="ARBA00022441"/>
    </source>
</evidence>
<reference evidence="3" key="2">
    <citation type="submission" date="2025-09" db="UniProtKB">
        <authorList>
            <consortium name="Ensembl"/>
        </authorList>
    </citation>
    <scope>IDENTIFICATION</scope>
</reference>
<organism evidence="3 4">
    <name type="scientific">Eptatretus burgeri</name>
    <name type="common">Inshore hagfish</name>
    <dbReference type="NCBI Taxonomy" id="7764"/>
    <lineage>
        <taxon>Eukaryota</taxon>
        <taxon>Metazoa</taxon>
        <taxon>Chordata</taxon>
        <taxon>Craniata</taxon>
        <taxon>Vertebrata</taxon>
        <taxon>Cyclostomata</taxon>
        <taxon>Myxini</taxon>
        <taxon>Myxiniformes</taxon>
        <taxon>Myxinidae</taxon>
        <taxon>Eptatretinae</taxon>
        <taxon>Eptatretus</taxon>
    </lineage>
</organism>
<dbReference type="Gene3D" id="2.120.10.80">
    <property type="entry name" value="Kelch-type beta propeller"/>
    <property type="match status" value="3"/>
</dbReference>
<protein>
    <submittedName>
        <fullName evidence="3">Zgc:163014</fullName>
    </submittedName>
</protein>
<dbReference type="Pfam" id="PF13415">
    <property type="entry name" value="Beta-prop_FBX42"/>
    <property type="match status" value="1"/>
</dbReference>
<evidence type="ECO:0000313" key="3">
    <source>
        <dbReference type="Ensembl" id="ENSEBUP00000007416.1"/>
    </source>
</evidence>
<dbReference type="InterPro" id="IPR006652">
    <property type="entry name" value="Kelch_1"/>
</dbReference>
<keyword evidence="2" id="KW-0677">Repeat</keyword>
<dbReference type="SUPFAM" id="SSF117281">
    <property type="entry name" value="Kelch motif"/>
    <property type="match status" value="1"/>
</dbReference>
<proteinExistence type="predicted"/>